<feature type="transmembrane region" description="Helical" evidence="1">
    <location>
        <begin position="69"/>
        <end position="90"/>
    </location>
</feature>
<feature type="transmembrane region" description="Helical" evidence="1">
    <location>
        <begin position="6"/>
        <end position="23"/>
    </location>
</feature>
<organism evidence="2 3">
    <name type="scientific">Flavobacterium rhizophilum</name>
    <dbReference type="NCBI Taxonomy" id="3163296"/>
    <lineage>
        <taxon>Bacteria</taxon>
        <taxon>Pseudomonadati</taxon>
        <taxon>Bacteroidota</taxon>
        <taxon>Flavobacteriia</taxon>
        <taxon>Flavobacteriales</taxon>
        <taxon>Flavobacteriaceae</taxon>
        <taxon>Flavobacterium</taxon>
    </lineage>
</organism>
<evidence type="ECO:0000313" key="2">
    <source>
        <dbReference type="EMBL" id="MFL9837026.1"/>
    </source>
</evidence>
<sequence length="200" mass="22681">MKKAEIILAVLTLVGILLSVLHIPGGNILAVLTMTILSMVYFCLSFALLNGLGFRDMIKNDNYKEISALRMVGAVLSGIVFSTAIIGILFRWMMWPGAGAMLLVSIPGFLIMLIIVLIKYFTKKELFYRNMLIRIVIIGIPLLVLFDNSSLVRNIRYSDNPELLRAIEEAEQNPEDESLWRKVDSIKGVRDRTYQENREE</sequence>
<name>A0ABW8Y9Z0_9FLAO</name>
<keyword evidence="1" id="KW-0812">Transmembrane</keyword>
<feature type="transmembrane region" description="Helical" evidence="1">
    <location>
        <begin position="28"/>
        <end position="49"/>
    </location>
</feature>
<accession>A0ABW8Y9Z0</accession>
<reference evidence="2 3" key="1">
    <citation type="submission" date="2024-06" db="EMBL/GenBank/DDBJ databases">
        <authorList>
            <person name="Kaempfer P."/>
            <person name="Viver T."/>
        </authorList>
    </citation>
    <scope>NUCLEOTIDE SEQUENCE [LARGE SCALE GENOMIC DNA]</scope>
    <source>
        <strain evidence="2 3">ST-75</strain>
    </source>
</reference>
<proteinExistence type="predicted"/>
<evidence type="ECO:0008006" key="4">
    <source>
        <dbReference type="Google" id="ProtNLM"/>
    </source>
</evidence>
<feature type="transmembrane region" description="Helical" evidence="1">
    <location>
        <begin position="127"/>
        <end position="146"/>
    </location>
</feature>
<comment type="caution">
    <text evidence="2">The sequence shown here is derived from an EMBL/GenBank/DDBJ whole genome shotgun (WGS) entry which is preliminary data.</text>
</comment>
<keyword evidence="3" id="KW-1185">Reference proteome</keyword>
<feature type="transmembrane region" description="Helical" evidence="1">
    <location>
        <begin position="102"/>
        <end position="121"/>
    </location>
</feature>
<keyword evidence="1" id="KW-1133">Transmembrane helix</keyword>
<gene>
    <name evidence="2" type="ORF">ABS768_05910</name>
</gene>
<evidence type="ECO:0000313" key="3">
    <source>
        <dbReference type="Proteomes" id="UP001629059"/>
    </source>
</evidence>
<dbReference type="RefSeq" id="WP_408074054.1">
    <property type="nucleotide sequence ID" value="NZ_JBELQB010000004.1"/>
</dbReference>
<dbReference type="Proteomes" id="UP001629059">
    <property type="component" value="Unassembled WGS sequence"/>
</dbReference>
<protein>
    <recommendedName>
        <fullName evidence="4">DUF1616 domain-containing protein</fullName>
    </recommendedName>
</protein>
<evidence type="ECO:0000256" key="1">
    <source>
        <dbReference type="SAM" id="Phobius"/>
    </source>
</evidence>
<keyword evidence="1" id="KW-0472">Membrane</keyword>
<dbReference type="EMBL" id="JBELQB010000004">
    <property type="protein sequence ID" value="MFL9837026.1"/>
    <property type="molecule type" value="Genomic_DNA"/>
</dbReference>